<dbReference type="Pfam" id="PF13585">
    <property type="entry name" value="CHU_C"/>
    <property type="match status" value="1"/>
</dbReference>
<reference evidence="3" key="1">
    <citation type="submission" date="2021-04" db="EMBL/GenBank/DDBJ databases">
        <authorList>
            <person name="Rodrigo-Torres L."/>
            <person name="Arahal R. D."/>
            <person name="Lucena T."/>
        </authorList>
    </citation>
    <scope>NUCLEOTIDE SEQUENCE</scope>
    <source>
        <strain evidence="3">AS29M-1</strain>
    </source>
</reference>
<feature type="chain" id="PRO_5037908392" description="PKD domain-containing protein" evidence="1">
    <location>
        <begin position="20"/>
        <end position="1363"/>
    </location>
</feature>
<dbReference type="CDD" id="cd00146">
    <property type="entry name" value="PKD"/>
    <property type="match status" value="2"/>
</dbReference>
<dbReference type="SUPFAM" id="SSF49299">
    <property type="entry name" value="PKD domain"/>
    <property type="match status" value="3"/>
</dbReference>
<dbReference type="InterPro" id="IPR000601">
    <property type="entry name" value="PKD_dom"/>
</dbReference>
<dbReference type="InterPro" id="IPR022409">
    <property type="entry name" value="PKD/Chitinase_dom"/>
</dbReference>
<evidence type="ECO:0000256" key="1">
    <source>
        <dbReference type="SAM" id="SignalP"/>
    </source>
</evidence>
<evidence type="ECO:0000313" key="3">
    <source>
        <dbReference type="EMBL" id="CAG5079918.1"/>
    </source>
</evidence>
<name>A0A916JLV6_9FLAO</name>
<evidence type="ECO:0000313" key="4">
    <source>
        <dbReference type="Proteomes" id="UP000683507"/>
    </source>
</evidence>
<dbReference type="KEGG" id="ptan:CRYO30217_01119"/>
<dbReference type="Proteomes" id="UP000683507">
    <property type="component" value="Chromosome"/>
</dbReference>
<proteinExistence type="predicted"/>
<keyword evidence="4" id="KW-1185">Reference proteome</keyword>
<dbReference type="InterPro" id="IPR026341">
    <property type="entry name" value="T9SS_type_B"/>
</dbReference>
<dbReference type="Pfam" id="PF18911">
    <property type="entry name" value="PKD_4"/>
    <property type="match status" value="1"/>
</dbReference>
<dbReference type="PROSITE" id="PS50093">
    <property type="entry name" value="PKD"/>
    <property type="match status" value="2"/>
</dbReference>
<dbReference type="Gene3D" id="2.60.40.10">
    <property type="entry name" value="Immunoglobulins"/>
    <property type="match status" value="5"/>
</dbReference>
<protein>
    <recommendedName>
        <fullName evidence="2">PKD domain-containing protein</fullName>
    </recommendedName>
</protein>
<sequence>MKKILSLLTVLSVSLSMWASHVPGGNITYECLGNNQYLITLTLFEDCGTAFETSADEPISISNDCGIAGLTTLSLTNTVFQQEVSQLCSSQLPLSECAGGNMPGVYMHQWQGVVTLPADCDSWVFSYSSCCRNTSTNASSSSANYYWESVLNSQTAPCNNSPVITGQPIPYNCVNQPVVYNFGVYEPDGDNLVYSLVPAATSATGTITYSGGYSGASPIPGITIDPATGEINFTPTTVGNYIVAVLIEEYDANGNLVGSIIQDFQFEVISCAGNNNPVPPAGGVSNVTGTGFSTGPNDVQLCEGDDICFDVVFTDATTDSIYLTSNLANVFPNGTFTQTSWIGGSATATICFTVPGGANPFSVISINANDNACPVVGVSSMSVGVTVVSSTTAGADETICLGTGVQLQATGGSNFQWSLVSGDPITPANFSCTNCPDPIANPSVTSVYEVTSNLSGGCTNTDQITVNVVPDFQYSLTQSATTSCLNSEIQLEVAPTPAGNYSYTWSPAADLSSTTIANPTLTPTSPGNYQYAVEVVSQDGCVKNDTIDINVAAAYAPDVTVTANQTNIMCGDTVQFTTDLGGGVPATCGPSPNTTCSAAASQMTIGTGTTNISSAPSPFYGFYEDNRVQMIYLASELQAAGFVGGKITEVGFFITSLNSSQGYSNFNIKMACTGLSDMSGNTSFETGLTPVYSNTLYNPMTGWNDFTLTTAYEWDGISNLIVEVCFDNNSWTSTDQVAQTATANALTLYEYTDGSTGCSLSGTNFSFGPSNNRPNLRFTSCPTIPDPNNYSFDWTSTVVGTQITNPTDQDPFALPMETQDIQLVVTDLNGGCTDTVVTHIDVLCDTCQAPVPTLTDVTCFGGADGEILATPYGLNGPPFDLELRDPATLAILESAPGVATNYTFDDLAAGSYMVRSYDTTGCWADTVVTIEEPPQMTLNTSQDTIVCIGGTATMTASATGGNSSSYSYVWSGLAGTTSSQNASPTAVTTYDVYALDPLGCSSDTLGITVNMYPPILTTPSDPDTVCPGFSGTVGVTPNGGFGGFYSYLWTDSDGNSVGMLNAVSVTPDESPETYYVEVTDGCETPAAYDSVTVYWYDVPQPYLSADVTEGCYPVEVNFTNDTDPNMLASCYWEFGDGSTSNDCGDQFHSYGDVGVYDVSLTVTSPDGCVGDTTYAALIEAFDYPVADFGIFPNPVTILEPTTTMYDSSSSDVTSFEWNFGENGILGSSSTQNPEFTFPDDSATNFTVELIVTNANGCTDTTENIVVMNGVYSFYVPSAFTPNADGINDKFYPQGEGVDPLEYEMYIFDRWGNKIFESSEAYSEWDGTINSQPAPEGVYVWKIITNDVYLDTKHENIGHVTLIR</sequence>
<dbReference type="SMART" id="SM00089">
    <property type="entry name" value="PKD"/>
    <property type="match status" value="3"/>
</dbReference>
<dbReference type="EMBL" id="OU015584">
    <property type="protein sequence ID" value="CAG5079918.1"/>
    <property type="molecule type" value="Genomic_DNA"/>
</dbReference>
<dbReference type="RefSeq" id="WP_258541335.1">
    <property type="nucleotide sequence ID" value="NZ_OU015584.1"/>
</dbReference>
<feature type="domain" description="PKD" evidence="2">
    <location>
        <begin position="1099"/>
        <end position="1167"/>
    </location>
</feature>
<organism evidence="3 4">
    <name type="scientific">Parvicella tangerina</name>
    <dbReference type="NCBI Taxonomy" id="2829795"/>
    <lineage>
        <taxon>Bacteria</taxon>
        <taxon>Pseudomonadati</taxon>
        <taxon>Bacteroidota</taxon>
        <taxon>Flavobacteriia</taxon>
        <taxon>Flavobacteriales</taxon>
        <taxon>Parvicellaceae</taxon>
        <taxon>Parvicella</taxon>
    </lineage>
</organism>
<dbReference type="NCBIfam" id="TIGR04131">
    <property type="entry name" value="Bac_Flav_CTERM"/>
    <property type="match status" value="1"/>
</dbReference>
<keyword evidence="1" id="KW-0732">Signal</keyword>
<dbReference type="InterPro" id="IPR013783">
    <property type="entry name" value="Ig-like_fold"/>
</dbReference>
<evidence type="ECO:0000259" key="2">
    <source>
        <dbReference type="PROSITE" id="PS50093"/>
    </source>
</evidence>
<accession>A0A916JLV6</accession>
<feature type="signal peptide" evidence="1">
    <location>
        <begin position="1"/>
        <end position="19"/>
    </location>
</feature>
<feature type="domain" description="PKD" evidence="2">
    <location>
        <begin position="1184"/>
        <end position="1266"/>
    </location>
</feature>
<dbReference type="InterPro" id="IPR035986">
    <property type="entry name" value="PKD_dom_sf"/>
</dbReference>
<gene>
    <name evidence="3" type="ORF">CRYO30217_01119</name>
</gene>